<evidence type="ECO:0000313" key="2">
    <source>
        <dbReference type="Proteomes" id="UP000184501"/>
    </source>
</evidence>
<reference evidence="1 2" key="1">
    <citation type="submission" date="2016-11" db="EMBL/GenBank/DDBJ databases">
        <authorList>
            <person name="Jaros S."/>
            <person name="Januszkiewicz K."/>
            <person name="Wedrychowicz H."/>
        </authorList>
    </citation>
    <scope>NUCLEOTIDE SEQUENCE [LARGE SCALE GENOMIC DNA]</scope>
    <source>
        <strain evidence="1 2">DSM 44523</strain>
    </source>
</reference>
<evidence type="ECO:0000313" key="1">
    <source>
        <dbReference type="EMBL" id="SHH00311.1"/>
    </source>
</evidence>
<gene>
    <name evidence="1" type="ORF">SAMN05444320_11835</name>
</gene>
<organism evidence="1 2">
    <name type="scientific">Streptoalloteichus hindustanus</name>
    <dbReference type="NCBI Taxonomy" id="2017"/>
    <lineage>
        <taxon>Bacteria</taxon>
        <taxon>Bacillati</taxon>
        <taxon>Actinomycetota</taxon>
        <taxon>Actinomycetes</taxon>
        <taxon>Pseudonocardiales</taxon>
        <taxon>Pseudonocardiaceae</taxon>
        <taxon>Streptoalloteichus</taxon>
    </lineage>
</organism>
<name>A0A1M5PEX3_STRHI</name>
<dbReference type="Proteomes" id="UP000184501">
    <property type="component" value="Unassembled WGS sequence"/>
</dbReference>
<sequence length="83" mass="8888">MSSIAELRAALAVVREQLCAAHASANSARESLEESGNVFLEVGRNHPEPLLPPELPKAVERLDHALTVLVAAITSLDGYTTRL</sequence>
<dbReference type="STRING" id="2017.SAMN05444320_11835"/>
<dbReference type="RefSeq" id="WP_073489881.1">
    <property type="nucleotide sequence ID" value="NZ_FQVN01000018.1"/>
</dbReference>
<protein>
    <submittedName>
        <fullName evidence="1">Uncharacterized protein</fullName>
    </submittedName>
</protein>
<dbReference type="AlphaFoldDB" id="A0A1M5PEX3"/>
<proteinExistence type="predicted"/>
<keyword evidence="2" id="KW-1185">Reference proteome</keyword>
<accession>A0A1M5PEX3</accession>
<dbReference type="EMBL" id="FQVN01000018">
    <property type="protein sequence ID" value="SHH00311.1"/>
    <property type="molecule type" value="Genomic_DNA"/>
</dbReference>